<dbReference type="EMBL" id="JAEUAW010000001">
    <property type="protein sequence ID" value="MBW9092193.1"/>
    <property type="molecule type" value="Genomic_DNA"/>
</dbReference>
<feature type="domain" description="Glycoside hydrolase family 2 immunoglobulin-like beta-sandwich" evidence="4">
    <location>
        <begin position="204"/>
        <end position="293"/>
    </location>
</feature>
<dbReference type="SUPFAM" id="SSF49303">
    <property type="entry name" value="beta-Galactosidase/glucuronidase domain"/>
    <property type="match status" value="1"/>
</dbReference>
<evidence type="ECO:0000313" key="8">
    <source>
        <dbReference type="Proteomes" id="UP001196843"/>
    </source>
</evidence>
<dbReference type="Gene3D" id="2.60.40.10">
    <property type="entry name" value="Immunoglobulins"/>
    <property type="match status" value="1"/>
</dbReference>
<dbReference type="InterPro" id="IPR051913">
    <property type="entry name" value="GH2_Domain-Containing"/>
</dbReference>
<keyword evidence="3" id="KW-0326">Glycosidase</keyword>
<dbReference type="SUPFAM" id="SSF49785">
    <property type="entry name" value="Galactose-binding domain-like"/>
    <property type="match status" value="1"/>
</dbReference>
<evidence type="ECO:0000313" key="7">
    <source>
        <dbReference type="EMBL" id="MBW9092193.1"/>
    </source>
</evidence>
<gene>
    <name evidence="7" type="ORF">JNB62_00685</name>
</gene>
<evidence type="ECO:0000256" key="3">
    <source>
        <dbReference type="ARBA" id="ARBA00023295"/>
    </source>
</evidence>
<dbReference type="RefSeq" id="WP_220298953.1">
    <property type="nucleotide sequence ID" value="NZ_JAEUAW010000001.1"/>
</dbReference>
<dbReference type="InterPro" id="IPR006103">
    <property type="entry name" value="Glyco_hydro_2_cat"/>
</dbReference>
<name>A0ABS7HHA8_9MICO</name>
<dbReference type="PANTHER" id="PTHR42732">
    <property type="entry name" value="BETA-GALACTOSIDASE"/>
    <property type="match status" value="1"/>
</dbReference>
<evidence type="ECO:0000259" key="6">
    <source>
        <dbReference type="Pfam" id="PF02837"/>
    </source>
</evidence>
<comment type="caution">
    <text evidence="7">The sequence shown here is derived from an EMBL/GenBank/DDBJ whole genome shotgun (WGS) entry which is preliminary data.</text>
</comment>
<feature type="domain" description="Glycosyl hydrolases family 2 sugar binding" evidence="6">
    <location>
        <begin position="88"/>
        <end position="169"/>
    </location>
</feature>
<evidence type="ECO:0000259" key="4">
    <source>
        <dbReference type="Pfam" id="PF00703"/>
    </source>
</evidence>
<feature type="domain" description="Glycoside hydrolase family 2 catalytic" evidence="5">
    <location>
        <begin position="337"/>
        <end position="478"/>
    </location>
</feature>
<reference evidence="7 8" key="1">
    <citation type="journal article" date="2021" name="MBio">
        <title>Poor Competitiveness of Bradyrhizobium in Pigeon Pea Root Colonization in Indian Soils.</title>
        <authorList>
            <person name="Chalasani D."/>
            <person name="Basu A."/>
            <person name="Pullabhotla S.V.S.R.N."/>
            <person name="Jorrin B."/>
            <person name="Neal A.L."/>
            <person name="Poole P.S."/>
            <person name="Podile A.R."/>
            <person name="Tkacz A."/>
        </authorList>
    </citation>
    <scope>NUCLEOTIDE SEQUENCE [LARGE SCALE GENOMIC DNA]</scope>
    <source>
        <strain evidence="7 8">HU14</strain>
    </source>
</reference>
<evidence type="ECO:0000256" key="1">
    <source>
        <dbReference type="ARBA" id="ARBA00007401"/>
    </source>
</evidence>
<dbReference type="Pfam" id="PF02837">
    <property type="entry name" value="Glyco_hydro_2_N"/>
    <property type="match status" value="1"/>
</dbReference>
<dbReference type="InterPro" id="IPR036156">
    <property type="entry name" value="Beta-gal/glucu_dom_sf"/>
</dbReference>
<accession>A0ABS7HHA8</accession>
<dbReference type="Gene3D" id="3.20.20.80">
    <property type="entry name" value="Glycosidases"/>
    <property type="match status" value="1"/>
</dbReference>
<dbReference type="SUPFAM" id="SSF51445">
    <property type="entry name" value="(Trans)glycosidases"/>
    <property type="match status" value="1"/>
</dbReference>
<dbReference type="InterPro" id="IPR017853">
    <property type="entry name" value="GH"/>
</dbReference>
<keyword evidence="2 7" id="KW-0378">Hydrolase</keyword>
<comment type="similarity">
    <text evidence="1">Belongs to the glycosyl hydrolase 2 family.</text>
</comment>
<dbReference type="InterPro" id="IPR006104">
    <property type="entry name" value="Glyco_hydro_2_N"/>
</dbReference>
<dbReference type="GO" id="GO:0016787">
    <property type="term" value="F:hydrolase activity"/>
    <property type="evidence" value="ECO:0007669"/>
    <property type="project" value="UniProtKB-KW"/>
</dbReference>
<dbReference type="InterPro" id="IPR013783">
    <property type="entry name" value="Ig-like_fold"/>
</dbReference>
<dbReference type="InterPro" id="IPR006102">
    <property type="entry name" value="Ig-like_GH2"/>
</dbReference>
<dbReference type="Pfam" id="PF00703">
    <property type="entry name" value="Glyco_hydro_2"/>
    <property type="match status" value="1"/>
</dbReference>
<proteinExistence type="inferred from homology"/>
<dbReference type="Proteomes" id="UP001196843">
    <property type="component" value="Unassembled WGS sequence"/>
</dbReference>
<dbReference type="InterPro" id="IPR008979">
    <property type="entry name" value="Galactose-bd-like_sf"/>
</dbReference>
<evidence type="ECO:0000256" key="2">
    <source>
        <dbReference type="ARBA" id="ARBA00022801"/>
    </source>
</evidence>
<dbReference type="Pfam" id="PF02836">
    <property type="entry name" value="Glyco_hydro_2_C"/>
    <property type="match status" value="1"/>
</dbReference>
<evidence type="ECO:0000259" key="5">
    <source>
        <dbReference type="Pfam" id="PF02836"/>
    </source>
</evidence>
<keyword evidence="8" id="KW-1185">Reference proteome</keyword>
<dbReference type="Gene3D" id="2.60.120.260">
    <property type="entry name" value="Galactose-binding domain-like"/>
    <property type="match status" value="1"/>
</dbReference>
<dbReference type="PANTHER" id="PTHR42732:SF2">
    <property type="entry name" value="BETA-MANNOSIDASE"/>
    <property type="match status" value="1"/>
</dbReference>
<sequence>MTLLTPWADALDPDAPLPEYPRPQLVRGDWKNLNGRWDYAIAPLRADAGDPVAVDDPASPPLAWDGRIVVPFSPETALSGVGRTLRADQTLWYRRVFALPRPLRDDERVVLHFGAVDQSCRIAVDGVEVGGHTGGYLPFALDLTAALAAGGDAAHHELVVAVRDVTDDSWLSRGKQTSRPGGIWYTPQSGIWQTVWFEIVPRVAVDRLVLTPDLEAGAVVVTVHSDNATGGETARVEVLEGGRVAASTDLRVGVPTPVVLDGAVRTWSPDDPFLYDVRVTLGDDRVDSYVGMRSFGVGVDDRGFARLLLNGAPHLPVGLLDQGYWPDGGYTAASDAALEYDIRLAKRLGFTMLRKHIKVEPLRWYHHCDRLGMLVWQDAVSGGTVYNPLVVSAPAIASPTLDDRRYARFGRADEAGRTAFESELHDMIEHLRSVASLSLWVPFNEGWGQFDAARIAALVRDLDPTRPVDHASGWHDQGAGDLRSLHIYFRPVKAPRGDGRVLALTEYGGYSLGVPQHTWSPTTFGYRKYRSRDQLVAALERLHEREIAPAIARGLAATVYTQLADVEEEVNGLVTYDRRFVKVPEDVMRAINDRLREASSQRLLSERRRDDARKDPA</sequence>
<organism evidence="7 8">
    <name type="scientific">Microbacterium jejuense</name>
    <dbReference type="NCBI Taxonomy" id="1263637"/>
    <lineage>
        <taxon>Bacteria</taxon>
        <taxon>Bacillati</taxon>
        <taxon>Actinomycetota</taxon>
        <taxon>Actinomycetes</taxon>
        <taxon>Micrococcales</taxon>
        <taxon>Microbacteriaceae</taxon>
        <taxon>Microbacterium</taxon>
    </lineage>
</organism>
<protein>
    <submittedName>
        <fullName evidence="7">Glycoside hydrolase family 2</fullName>
    </submittedName>
</protein>